<proteinExistence type="predicted"/>
<evidence type="ECO:0000256" key="1">
    <source>
        <dbReference type="SAM" id="MobiDB-lite"/>
    </source>
</evidence>
<protein>
    <submittedName>
        <fullName evidence="2 4">Uncharacterized protein</fullName>
    </submittedName>
</protein>
<evidence type="ECO:0000313" key="3">
    <source>
        <dbReference type="Proteomes" id="UP000279833"/>
    </source>
</evidence>
<sequence length="149" mass="17180">MRQTSDPLSHPVIRGRSPQSSSQWINIQDASHSTNQIPLYQQALLSPRVKVPQNNNLLTKGLIQSDYTANMYSDIPQYQQQTQLTHNQSSSGQISMNRSNLAQLQSLYQQLLQQHQQLLQQQQRQQLHPQQQQQQTLDYTAGNKDYVIL</sequence>
<organism evidence="4">
    <name type="scientific">Schistosoma curassoni</name>
    <dbReference type="NCBI Taxonomy" id="6186"/>
    <lineage>
        <taxon>Eukaryota</taxon>
        <taxon>Metazoa</taxon>
        <taxon>Spiralia</taxon>
        <taxon>Lophotrochozoa</taxon>
        <taxon>Platyhelminthes</taxon>
        <taxon>Trematoda</taxon>
        <taxon>Digenea</taxon>
        <taxon>Strigeidida</taxon>
        <taxon>Schistosomatoidea</taxon>
        <taxon>Schistosomatidae</taxon>
        <taxon>Schistosoma</taxon>
    </lineage>
</organism>
<keyword evidence="3" id="KW-1185">Reference proteome</keyword>
<reference evidence="2 3" key="2">
    <citation type="submission" date="2018-11" db="EMBL/GenBank/DDBJ databases">
        <authorList>
            <consortium name="Pathogen Informatics"/>
        </authorList>
    </citation>
    <scope>NUCLEOTIDE SEQUENCE [LARGE SCALE GENOMIC DNA]</scope>
    <source>
        <strain evidence="2">Dakar</strain>
        <strain evidence="3">Dakar, Senegal</strain>
    </source>
</reference>
<dbReference type="Proteomes" id="UP000279833">
    <property type="component" value="Unassembled WGS sequence"/>
</dbReference>
<evidence type="ECO:0000313" key="2">
    <source>
        <dbReference type="EMBL" id="VDP68451.1"/>
    </source>
</evidence>
<accession>A0A183KVY1</accession>
<reference evidence="4" key="1">
    <citation type="submission" date="2016-06" db="UniProtKB">
        <authorList>
            <consortium name="WormBaseParasite"/>
        </authorList>
    </citation>
    <scope>IDENTIFICATION</scope>
</reference>
<dbReference type="STRING" id="6186.A0A183KVY1"/>
<dbReference type="AlphaFoldDB" id="A0A183KVY1"/>
<dbReference type="WBParaSite" id="SCUD_0001922701-mRNA-1">
    <property type="protein sequence ID" value="SCUD_0001922701-mRNA-1"/>
    <property type="gene ID" value="SCUD_0001922701"/>
</dbReference>
<gene>
    <name evidence="2" type="ORF">SCUD_LOCUS19225</name>
</gene>
<name>A0A183KVY1_9TREM</name>
<feature type="region of interest" description="Disordered" evidence="1">
    <location>
        <begin position="1"/>
        <end position="23"/>
    </location>
</feature>
<evidence type="ECO:0000313" key="4">
    <source>
        <dbReference type="WBParaSite" id="SCUD_0001922701-mRNA-1"/>
    </source>
</evidence>
<dbReference type="EMBL" id="UZAK01042165">
    <property type="protein sequence ID" value="VDP68451.1"/>
    <property type="molecule type" value="Genomic_DNA"/>
</dbReference>